<feature type="non-terminal residue" evidence="1">
    <location>
        <position position="1"/>
    </location>
</feature>
<dbReference type="UniPathway" id="UPA00148">
    <property type="reaction ID" value="UER00238"/>
</dbReference>
<protein>
    <submittedName>
        <fullName evidence="1">Uncharacterized protein</fullName>
    </submittedName>
</protein>
<dbReference type="GO" id="GO:0009236">
    <property type="term" value="P:cobalamin biosynthetic process"/>
    <property type="evidence" value="ECO:0007669"/>
    <property type="project" value="UniProtKB-UniPathway"/>
</dbReference>
<dbReference type="GO" id="GO:0051073">
    <property type="term" value="F:adenosylcobinamide-GDP ribazoletransferase activity"/>
    <property type="evidence" value="ECO:0007669"/>
    <property type="project" value="InterPro"/>
</dbReference>
<name>X1NDQ2_9ZZZZ</name>
<evidence type="ECO:0000313" key="1">
    <source>
        <dbReference type="EMBL" id="GAI42142.1"/>
    </source>
</evidence>
<gene>
    <name evidence="1" type="ORF">S06H3_44752</name>
</gene>
<dbReference type="InterPro" id="IPR003805">
    <property type="entry name" value="CobS"/>
</dbReference>
<accession>X1NDQ2</accession>
<reference evidence="1" key="1">
    <citation type="journal article" date="2014" name="Front. Microbiol.">
        <title>High frequency of phylogenetically diverse reductive dehalogenase-homologous genes in deep subseafloor sedimentary metagenomes.</title>
        <authorList>
            <person name="Kawai M."/>
            <person name="Futagami T."/>
            <person name="Toyoda A."/>
            <person name="Takaki Y."/>
            <person name="Nishi S."/>
            <person name="Hori S."/>
            <person name="Arai W."/>
            <person name="Tsubouchi T."/>
            <person name="Morono Y."/>
            <person name="Uchiyama I."/>
            <person name="Ito T."/>
            <person name="Fujiyama A."/>
            <person name="Inagaki F."/>
            <person name="Takami H."/>
        </authorList>
    </citation>
    <scope>NUCLEOTIDE SEQUENCE</scope>
    <source>
        <strain evidence="1">Expedition CK06-06</strain>
    </source>
</reference>
<dbReference type="GO" id="GO:0008818">
    <property type="term" value="F:cobalamin 5'-phosphate synthase activity"/>
    <property type="evidence" value="ECO:0007669"/>
    <property type="project" value="InterPro"/>
</dbReference>
<dbReference type="AlphaFoldDB" id="X1NDQ2"/>
<proteinExistence type="predicted"/>
<dbReference type="Pfam" id="PF02654">
    <property type="entry name" value="CobS"/>
    <property type="match status" value="1"/>
</dbReference>
<organism evidence="1">
    <name type="scientific">marine sediment metagenome</name>
    <dbReference type="NCBI Taxonomy" id="412755"/>
    <lineage>
        <taxon>unclassified sequences</taxon>
        <taxon>metagenomes</taxon>
        <taxon>ecological metagenomes</taxon>
    </lineage>
</organism>
<sequence length="45" mass="4699">VMVWVIVVAMAAYLKGKFGGLTGDTYGAINEVAEVSVLILVCLLA</sequence>
<comment type="caution">
    <text evidence="1">The sequence shown here is derived from an EMBL/GenBank/DDBJ whole genome shotgun (WGS) entry which is preliminary data.</text>
</comment>
<dbReference type="EMBL" id="BARV01027867">
    <property type="protein sequence ID" value="GAI42142.1"/>
    <property type="molecule type" value="Genomic_DNA"/>
</dbReference>